<dbReference type="SFLD" id="SFLDG00358">
    <property type="entry name" value="Main_(cytGST)"/>
    <property type="match status" value="1"/>
</dbReference>
<dbReference type="InterPro" id="IPR036249">
    <property type="entry name" value="Thioredoxin-like_sf"/>
</dbReference>
<dbReference type="EMBL" id="MW280833">
    <property type="protein sequence ID" value="QRE01768.1"/>
    <property type="molecule type" value="mRNA"/>
</dbReference>
<accession>A0A889IW32</accession>
<evidence type="ECO:0000259" key="3">
    <source>
        <dbReference type="PROSITE" id="PS50404"/>
    </source>
</evidence>
<dbReference type="SUPFAM" id="SSF52833">
    <property type="entry name" value="Thioredoxin-like"/>
    <property type="match status" value="1"/>
</dbReference>
<comment type="similarity">
    <text evidence="2">Belongs to the GST superfamily.</text>
</comment>
<dbReference type="Gene3D" id="1.20.1050.10">
    <property type="match status" value="1"/>
</dbReference>
<dbReference type="InterPro" id="IPR004046">
    <property type="entry name" value="GST_C"/>
</dbReference>
<dbReference type="PROSITE" id="PS50405">
    <property type="entry name" value="GST_CTER"/>
    <property type="match status" value="1"/>
</dbReference>
<protein>
    <submittedName>
        <fullName evidence="5">Glutathione S-transferase Epsilon 2</fullName>
    </submittedName>
</protein>
<dbReference type="SFLD" id="SFLDS00019">
    <property type="entry name" value="Glutathione_Transferase_(cytos"/>
    <property type="match status" value="1"/>
</dbReference>
<keyword evidence="5" id="KW-0808">Transferase</keyword>
<evidence type="ECO:0000256" key="2">
    <source>
        <dbReference type="RuleBase" id="RU003494"/>
    </source>
</evidence>
<sequence>MPIVLYNVEGSPPCFFIRSLAKEIGLSLTLKNITLKNGDHLTEEFQKLNPFHKVPTIDDDGFVVYESNAIAYYLLRKYAPACELYPDCIETRTQIDQVLAAVSVNIQPHAAAFFRPCLLQQSKPTFEEELTFEVNVIKGLEHLIGEAKYAIGDQYTIADLCLIGEILVALENGSVDKNNFPKLTSYYERLKAELPYFEEIYAPNIEAIKRMWSELN</sequence>
<dbReference type="Pfam" id="PF00043">
    <property type="entry name" value="GST_C"/>
    <property type="match status" value="1"/>
</dbReference>
<dbReference type="InterPro" id="IPR004045">
    <property type="entry name" value="Glutathione_S-Trfase_N"/>
</dbReference>
<dbReference type="GO" id="GO:0004364">
    <property type="term" value="F:glutathione transferase activity"/>
    <property type="evidence" value="ECO:0007669"/>
    <property type="project" value="TreeGrafter"/>
</dbReference>
<dbReference type="InterPro" id="IPR010987">
    <property type="entry name" value="Glutathione-S-Trfase_C-like"/>
</dbReference>
<dbReference type="Gene3D" id="3.40.30.10">
    <property type="entry name" value="Glutaredoxin"/>
    <property type="match status" value="1"/>
</dbReference>
<dbReference type="AlphaFoldDB" id="A0A889IW32"/>
<dbReference type="Pfam" id="PF02798">
    <property type="entry name" value="GST_N"/>
    <property type="match status" value="1"/>
</dbReference>
<feature type="domain" description="GST C-terminal" evidence="4">
    <location>
        <begin position="88"/>
        <end position="215"/>
    </location>
</feature>
<evidence type="ECO:0000259" key="4">
    <source>
        <dbReference type="PROSITE" id="PS50405"/>
    </source>
</evidence>
<comment type="subunit">
    <text evidence="1">Homodimer.</text>
</comment>
<dbReference type="InterPro" id="IPR040079">
    <property type="entry name" value="Glutathione_S-Trfase"/>
</dbReference>
<dbReference type="SUPFAM" id="SSF47616">
    <property type="entry name" value="GST C-terminal domain-like"/>
    <property type="match status" value="1"/>
</dbReference>
<name>A0A889IW32_DERMR</name>
<organism evidence="5">
    <name type="scientific">Dermacentor marginatus</name>
    <name type="common">Ornate sheep tick</name>
    <name type="synonym">Acarus marginatus</name>
    <dbReference type="NCBI Taxonomy" id="49202"/>
    <lineage>
        <taxon>Eukaryota</taxon>
        <taxon>Metazoa</taxon>
        <taxon>Ecdysozoa</taxon>
        <taxon>Arthropoda</taxon>
        <taxon>Chelicerata</taxon>
        <taxon>Arachnida</taxon>
        <taxon>Acari</taxon>
        <taxon>Parasitiformes</taxon>
        <taxon>Ixodida</taxon>
        <taxon>Ixodoidea</taxon>
        <taxon>Ixodidae</taxon>
        <taxon>Rhipicephalinae</taxon>
        <taxon>Dermacentor</taxon>
    </lineage>
</organism>
<reference evidence="5" key="1">
    <citation type="submission" date="2020-11" db="EMBL/GenBank/DDBJ databases">
        <title>Sequence analyses of glutathione S-transferases from Dermacentor marginatus.</title>
        <authorList>
            <person name="Hao Y."/>
            <person name="Hu E."/>
            <person name="Li M."/>
            <person name="Ma Y."/>
            <person name="Nuoming D."/>
            <person name="He W."/>
            <person name="Bayin C."/>
        </authorList>
    </citation>
    <scope>NUCLEOTIDE SEQUENCE</scope>
    <source>
        <strain evidence="5">XJ-Lab-51</strain>
    </source>
</reference>
<feature type="domain" description="GST N-terminal" evidence="3">
    <location>
        <begin position="1"/>
        <end position="82"/>
    </location>
</feature>
<evidence type="ECO:0000256" key="1">
    <source>
        <dbReference type="ARBA" id="ARBA00011738"/>
    </source>
</evidence>
<dbReference type="PANTHER" id="PTHR43969:SF9">
    <property type="entry name" value="GLUTATHIONE S TRANSFERASE D10, ISOFORM A-RELATED"/>
    <property type="match status" value="1"/>
</dbReference>
<dbReference type="InterPro" id="IPR036282">
    <property type="entry name" value="Glutathione-S-Trfase_C_sf"/>
</dbReference>
<gene>
    <name evidence="5" type="primary">GSTE2</name>
</gene>
<dbReference type="PANTHER" id="PTHR43969">
    <property type="entry name" value="GLUTATHIONE S TRANSFERASE D10, ISOFORM A-RELATED"/>
    <property type="match status" value="1"/>
</dbReference>
<dbReference type="PROSITE" id="PS50404">
    <property type="entry name" value="GST_NTER"/>
    <property type="match status" value="1"/>
</dbReference>
<dbReference type="GO" id="GO:0006749">
    <property type="term" value="P:glutathione metabolic process"/>
    <property type="evidence" value="ECO:0007669"/>
    <property type="project" value="TreeGrafter"/>
</dbReference>
<proteinExistence type="evidence at transcript level"/>
<evidence type="ECO:0000313" key="5">
    <source>
        <dbReference type="EMBL" id="QRE01768.1"/>
    </source>
</evidence>